<dbReference type="Pfam" id="PF02001">
    <property type="entry name" value="DUF134"/>
    <property type="match status" value="1"/>
</dbReference>
<dbReference type="GO" id="GO:0046872">
    <property type="term" value="F:metal ion binding"/>
    <property type="evidence" value="ECO:0007669"/>
    <property type="project" value="UniProtKB-KW"/>
</dbReference>
<evidence type="ECO:0000256" key="5">
    <source>
        <dbReference type="ARBA" id="ARBA00023014"/>
    </source>
</evidence>
<gene>
    <name evidence="8" type="ORF">ENL31_01755</name>
</gene>
<evidence type="ECO:0000259" key="7">
    <source>
        <dbReference type="PROSITE" id="PS51656"/>
    </source>
</evidence>
<evidence type="ECO:0000256" key="2">
    <source>
        <dbReference type="ARBA" id="ARBA00022485"/>
    </source>
</evidence>
<evidence type="ECO:0000256" key="4">
    <source>
        <dbReference type="ARBA" id="ARBA00023004"/>
    </source>
</evidence>
<protein>
    <recommendedName>
        <fullName evidence="6">UPF0251 protein ENL31_01755</fullName>
    </recommendedName>
</protein>
<organism evidence="8">
    <name type="scientific">Candidatus Aciduliprofundum boonei</name>
    <dbReference type="NCBI Taxonomy" id="379547"/>
    <lineage>
        <taxon>Archaea</taxon>
        <taxon>Methanobacteriati</taxon>
        <taxon>Thermoplasmatota</taxon>
        <taxon>DHVE2 group</taxon>
        <taxon>Candidatus Aciduliprofundum</taxon>
    </lineage>
</organism>
<comment type="similarity">
    <text evidence="1 6">Belongs to the UPF0251 family.</text>
</comment>
<dbReference type="GO" id="GO:0051539">
    <property type="term" value="F:4 iron, 4 sulfur cluster binding"/>
    <property type="evidence" value="ECO:0007669"/>
    <property type="project" value="UniProtKB-KW"/>
</dbReference>
<evidence type="ECO:0000256" key="1">
    <source>
        <dbReference type="ARBA" id="ARBA00009350"/>
    </source>
</evidence>
<dbReference type="InterPro" id="IPR036388">
    <property type="entry name" value="WH-like_DNA-bd_sf"/>
</dbReference>
<dbReference type="Gene3D" id="1.10.10.10">
    <property type="entry name" value="Winged helix-like DNA-binding domain superfamily/Winged helix DNA-binding domain"/>
    <property type="match status" value="1"/>
</dbReference>
<evidence type="ECO:0000256" key="6">
    <source>
        <dbReference type="HAMAP-Rule" id="MF_00674"/>
    </source>
</evidence>
<dbReference type="Pfam" id="PF04060">
    <property type="entry name" value="FeS"/>
    <property type="match status" value="1"/>
</dbReference>
<name>A0A7J3TA69_9ARCH</name>
<dbReference type="PROSITE" id="PS51656">
    <property type="entry name" value="4FE4S"/>
    <property type="match status" value="1"/>
</dbReference>
<keyword evidence="5" id="KW-0411">Iron-sulfur</keyword>
<dbReference type="Gene3D" id="1.10.15.40">
    <property type="entry name" value="Electron transport complex subunit B, putative Fe-S cluster"/>
    <property type="match status" value="1"/>
</dbReference>
<dbReference type="Proteomes" id="UP000886130">
    <property type="component" value="Unassembled WGS sequence"/>
</dbReference>
<dbReference type="EMBL" id="DRTM01000126">
    <property type="protein sequence ID" value="HHE75837.1"/>
    <property type="molecule type" value="Genomic_DNA"/>
</dbReference>
<dbReference type="InterPro" id="IPR007202">
    <property type="entry name" value="4Fe-4S_dom"/>
</dbReference>
<dbReference type="HAMAP" id="MF_00674">
    <property type="entry name" value="UPF0251"/>
    <property type="match status" value="1"/>
</dbReference>
<keyword evidence="2" id="KW-0004">4Fe-4S</keyword>
<keyword evidence="4" id="KW-0408">Iron</keyword>
<sequence length="172" mass="19604">MRGRGYCRRRGRGRYMRWIGFVPPINYFHPAGVFEPQQVIELTLEEIEAMRLVDLEHLTQEEAAMRMGVSRKTLWNDLKSGREKVIRAIINGYPIRITGGRFALHPEADLSKMDDTLGKIYSLLPGRNCGVCGYGSCIGFARALAQGRANPDECRFLDSGSRIEIMKILERR</sequence>
<dbReference type="AlphaFoldDB" id="A0A7J3TA69"/>
<dbReference type="InterPro" id="IPR002852">
    <property type="entry name" value="UPF0251"/>
</dbReference>
<keyword evidence="3" id="KW-0479">Metal-binding</keyword>
<reference evidence="8" key="1">
    <citation type="journal article" date="2020" name="mSystems">
        <title>Genome- and Community-Level Interaction Insights into Carbon Utilization and Element Cycling Functions of Hydrothermarchaeota in Hydrothermal Sediment.</title>
        <authorList>
            <person name="Zhou Z."/>
            <person name="Liu Y."/>
            <person name="Xu W."/>
            <person name="Pan J."/>
            <person name="Luo Z.H."/>
            <person name="Li M."/>
        </authorList>
    </citation>
    <scope>NUCLEOTIDE SEQUENCE [LARGE SCALE GENOMIC DNA]</scope>
    <source>
        <strain evidence="8">HyVt-85</strain>
    </source>
</reference>
<proteinExistence type="inferred from homology"/>
<comment type="caution">
    <text evidence="8">The sequence shown here is derived from an EMBL/GenBank/DDBJ whole genome shotgun (WGS) entry which is preliminary data.</text>
</comment>
<evidence type="ECO:0000313" key="8">
    <source>
        <dbReference type="EMBL" id="HHE75837.1"/>
    </source>
</evidence>
<feature type="domain" description="4Fe-4S" evidence="7">
    <location>
        <begin position="112"/>
        <end position="171"/>
    </location>
</feature>
<dbReference type="PANTHER" id="PTHR37478:SF2">
    <property type="entry name" value="UPF0251 PROTEIN TK0562"/>
    <property type="match status" value="1"/>
</dbReference>
<accession>A0A7J3TA69</accession>
<evidence type="ECO:0000256" key="3">
    <source>
        <dbReference type="ARBA" id="ARBA00022723"/>
    </source>
</evidence>
<dbReference type="PANTHER" id="PTHR37478">
    <property type="match status" value="1"/>
</dbReference>